<dbReference type="HOGENOM" id="CLU_300539_0_0_1"/>
<dbReference type="GeneID" id="18930930"/>
<dbReference type="AlphaFoldDB" id="F4S4X3"/>
<dbReference type="VEuPathDB" id="FungiDB:MELLADRAFT_67914"/>
<accession>F4S4X3</accession>
<dbReference type="KEGG" id="mlr:MELLADRAFT_67914"/>
<dbReference type="Proteomes" id="UP000001072">
    <property type="component" value="Unassembled WGS sequence"/>
</dbReference>
<feature type="chain" id="PRO_5003321270" description="Secreted protein" evidence="1">
    <location>
        <begin position="20"/>
        <end position="957"/>
    </location>
</feature>
<evidence type="ECO:0000313" key="3">
    <source>
        <dbReference type="Proteomes" id="UP000001072"/>
    </source>
</evidence>
<keyword evidence="1" id="KW-0732">Signal</keyword>
<evidence type="ECO:0000256" key="1">
    <source>
        <dbReference type="SAM" id="SignalP"/>
    </source>
</evidence>
<evidence type="ECO:0000313" key="2">
    <source>
        <dbReference type="EMBL" id="EGG00220.1"/>
    </source>
</evidence>
<sequence length="957" mass="109323">MTKPWFLTLLLKVFPLSSAFQAGPTRSIITHGVEDRSKALTFEIPPGDNIFHDGEVLNFDEGKKIQYLPHPSPGFLEGNGIKFLQGNQYWDTNIMANLGSATIPPIQPHLGDQFDLFGGKELPMGDNPDFFSEIEHDVLLHGNGQSRGIHQDELIETAQNPSLPNLIQPTFQDHCQTKSHSSEQFNLVSGIEIPTWNWYHPQVFPETEDGSCLNGSGKLIGVHQDDPIEIRKDLIILHHDQPTPHDHSISTREFENFIRNHDHSISTPQFENFIRNDHHTSLGQKTHLPLLGATPASVENFYPIIDSNPFFKKERILETSSPAMHHSHTHSLDTLDNALVTAPANCIQPTKDLMDNNTQGDEYDWMNLEDPQTDQSISHHIHNCGLPKENQSPLQAQYNTDKNDNILNGASGLGDHAYIGKNHQYEPVGFHERQLSSRKRKLLDMQINPHDIHSGVQVNSAVNTQIKTSALNPRNIYQFKISDPLPEFKSPLKKDRKGVLTRLPINHSKLGTKRYFKSNISFKKLGMNAIHLFQKMGSFKVDNDPILCYEIPFWFQNLSENLKKNLPGDHILNVKIAQALRSGQSNVTMSFLGLLMSYVRHGVDIAVQRDILRYGWEFIKWLFSKWEKIHLKEISFQGKIKDDKAFDCLKPQLLFEYLASSSSLGSIKLQLFTSLVKEWNSNRPTLKLPSTDIGYMNQWALGVYDPDLIMQGGFYSRAGIGNLAWEELQFPPQEQIYKETFQEISWHSKFLSPAGFQLCQDVHIFFSPLLRRLLEIYDTVYHIQLDTCGSIREEVLKSRKQPDLHQSNMLKIAKAVSMAEYRVTVGVIGIVRLLYKDVESEDELKTITSSAWSFLQQEFSKWRQLDFGSQNLGKLFADPTPSLKCGKYWSDMELTFKQLWSWPKYSNDPIPLQYVRYLLQSWTAMLKYKSAISPSGVTFSLKEITDRGFSELIKVIT</sequence>
<protein>
    <recommendedName>
        <fullName evidence="4">Secreted protein</fullName>
    </recommendedName>
</protein>
<feature type="signal peptide" evidence="1">
    <location>
        <begin position="1"/>
        <end position="19"/>
    </location>
</feature>
<proteinExistence type="predicted"/>
<dbReference type="OrthoDB" id="10588644at2759"/>
<dbReference type="RefSeq" id="XP_007416419.1">
    <property type="nucleotide sequence ID" value="XM_007416357.1"/>
</dbReference>
<evidence type="ECO:0008006" key="4">
    <source>
        <dbReference type="Google" id="ProtNLM"/>
    </source>
</evidence>
<organism evidence="3">
    <name type="scientific">Melampsora larici-populina (strain 98AG31 / pathotype 3-4-7)</name>
    <name type="common">Poplar leaf rust fungus</name>
    <dbReference type="NCBI Taxonomy" id="747676"/>
    <lineage>
        <taxon>Eukaryota</taxon>
        <taxon>Fungi</taxon>
        <taxon>Dikarya</taxon>
        <taxon>Basidiomycota</taxon>
        <taxon>Pucciniomycotina</taxon>
        <taxon>Pucciniomycetes</taxon>
        <taxon>Pucciniales</taxon>
        <taxon>Melampsoraceae</taxon>
        <taxon>Melampsora</taxon>
    </lineage>
</organism>
<gene>
    <name evidence="2" type="ORF">MELLADRAFT_67914</name>
</gene>
<dbReference type="EMBL" id="GL883149">
    <property type="protein sequence ID" value="EGG00220.1"/>
    <property type="molecule type" value="Genomic_DNA"/>
</dbReference>
<keyword evidence="3" id="KW-1185">Reference proteome</keyword>
<name>F4S4X3_MELLP</name>
<reference evidence="3" key="1">
    <citation type="journal article" date="2011" name="Proc. Natl. Acad. Sci. U.S.A.">
        <title>Obligate biotrophy features unraveled by the genomic analysis of rust fungi.</title>
        <authorList>
            <person name="Duplessis S."/>
            <person name="Cuomo C.A."/>
            <person name="Lin Y.-C."/>
            <person name="Aerts A."/>
            <person name="Tisserant E."/>
            <person name="Veneault-Fourrey C."/>
            <person name="Joly D.L."/>
            <person name="Hacquard S."/>
            <person name="Amselem J."/>
            <person name="Cantarel B.L."/>
            <person name="Chiu R."/>
            <person name="Coutinho P.M."/>
            <person name="Feau N."/>
            <person name="Field M."/>
            <person name="Frey P."/>
            <person name="Gelhaye E."/>
            <person name="Goldberg J."/>
            <person name="Grabherr M.G."/>
            <person name="Kodira C.D."/>
            <person name="Kohler A."/>
            <person name="Kuees U."/>
            <person name="Lindquist E.A."/>
            <person name="Lucas S.M."/>
            <person name="Mago R."/>
            <person name="Mauceli E."/>
            <person name="Morin E."/>
            <person name="Murat C."/>
            <person name="Pangilinan J.L."/>
            <person name="Park R."/>
            <person name="Pearson M."/>
            <person name="Quesneville H."/>
            <person name="Rouhier N."/>
            <person name="Sakthikumar S."/>
            <person name="Salamov A.A."/>
            <person name="Schmutz J."/>
            <person name="Selles B."/>
            <person name="Shapiro H."/>
            <person name="Tanguay P."/>
            <person name="Tuskan G.A."/>
            <person name="Henrissat B."/>
            <person name="Van de Peer Y."/>
            <person name="Rouze P."/>
            <person name="Ellis J.G."/>
            <person name="Dodds P.N."/>
            <person name="Schein J.E."/>
            <person name="Zhong S."/>
            <person name="Hamelin R.C."/>
            <person name="Grigoriev I.V."/>
            <person name="Szabo L.J."/>
            <person name="Martin F."/>
        </authorList>
    </citation>
    <scope>NUCLEOTIDE SEQUENCE [LARGE SCALE GENOMIC DNA]</scope>
    <source>
        <strain evidence="3">98AG31 / pathotype 3-4-7</strain>
    </source>
</reference>
<dbReference type="InParanoid" id="F4S4X3"/>